<comment type="caution">
    <text evidence="2">The sequence shown here is derived from an EMBL/GenBank/DDBJ whole genome shotgun (WGS) entry which is preliminary data.</text>
</comment>
<protein>
    <recommendedName>
        <fullName evidence="1">Core domain-containing protein</fullName>
    </recommendedName>
</protein>
<dbReference type="EMBL" id="BMKR01000009">
    <property type="protein sequence ID" value="GGF80567.1"/>
    <property type="molecule type" value="Genomic_DNA"/>
</dbReference>
<dbReference type="SUPFAM" id="SSF89360">
    <property type="entry name" value="HesB-like domain"/>
    <property type="match status" value="1"/>
</dbReference>
<dbReference type="Proteomes" id="UP000637643">
    <property type="component" value="Unassembled WGS sequence"/>
</dbReference>
<dbReference type="InterPro" id="IPR035903">
    <property type="entry name" value="HesB-like_dom_sf"/>
</dbReference>
<reference evidence="2" key="2">
    <citation type="submission" date="2020-09" db="EMBL/GenBank/DDBJ databases">
        <authorList>
            <person name="Sun Q."/>
            <person name="Zhou Y."/>
        </authorList>
    </citation>
    <scope>NUCLEOTIDE SEQUENCE</scope>
    <source>
        <strain evidence="2">CGMCC 1.16134</strain>
    </source>
</reference>
<evidence type="ECO:0000313" key="3">
    <source>
        <dbReference type="Proteomes" id="UP000637643"/>
    </source>
</evidence>
<dbReference type="AlphaFoldDB" id="A0A917FGK4"/>
<dbReference type="Pfam" id="PF01521">
    <property type="entry name" value="Fe-S_biosyn"/>
    <property type="match status" value="1"/>
</dbReference>
<keyword evidence="3" id="KW-1185">Reference proteome</keyword>
<dbReference type="RefSeq" id="WP_189025583.1">
    <property type="nucleotide sequence ID" value="NZ_BMKR01000009.1"/>
</dbReference>
<evidence type="ECO:0000259" key="1">
    <source>
        <dbReference type="Pfam" id="PF01521"/>
    </source>
</evidence>
<proteinExistence type="predicted"/>
<gene>
    <name evidence="2" type="ORF">GCM10010912_27120</name>
</gene>
<dbReference type="Gene3D" id="2.60.300.12">
    <property type="entry name" value="HesB-like domain"/>
    <property type="match status" value="1"/>
</dbReference>
<reference evidence="2" key="1">
    <citation type="journal article" date="2014" name="Int. J. Syst. Evol. Microbiol.">
        <title>Complete genome sequence of Corynebacterium casei LMG S-19264T (=DSM 44701T), isolated from a smear-ripened cheese.</title>
        <authorList>
            <consortium name="US DOE Joint Genome Institute (JGI-PGF)"/>
            <person name="Walter F."/>
            <person name="Albersmeier A."/>
            <person name="Kalinowski J."/>
            <person name="Ruckert C."/>
        </authorList>
    </citation>
    <scope>NUCLEOTIDE SEQUENCE</scope>
    <source>
        <strain evidence="2">CGMCC 1.16134</strain>
    </source>
</reference>
<evidence type="ECO:0000313" key="2">
    <source>
        <dbReference type="EMBL" id="GGF80567.1"/>
    </source>
</evidence>
<feature type="domain" description="Core" evidence="1">
    <location>
        <begin position="1"/>
        <end position="101"/>
    </location>
</feature>
<organism evidence="2 3">
    <name type="scientific">Paenibacillus albidus</name>
    <dbReference type="NCBI Taxonomy" id="2041023"/>
    <lineage>
        <taxon>Bacteria</taxon>
        <taxon>Bacillati</taxon>
        <taxon>Bacillota</taxon>
        <taxon>Bacilli</taxon>
        <taxon>Bacillales</taxon>
        <taxon>Paenibacillaceae</taxon>
        <taxon>Paenibacillus</taxon>
    </lineage>
</organism>
<accession>A0A917FGK4</accession>
<dbReference type="InterPro" id="IPR000361">
    <property type="entry name" value="ATAP_core_dom"/>
</dbReference>
<sequence>MNIQVTPLAVRKLSERLGDQLGIFKLFYDTEGCGCDGINVLLIVDQAEHGDTPVETGSVPMVVSRQQEIFYEETMRLDADERMSSFKLDSHSQIYGKNILVRDVRSGSVIPAETAVCSVLN</sequence>
<name>A0A917FGK4_9BACL</name>